<dbReference type="Proteomes" id="UP000642571">
    <property type="component" value="Unassembled WGS sequence"/>
</dbReference>
<dbReference type="CDD" id="cd06354">
    <property type="entry name" value="PBP1_PrnA-like"/>
    <property type="match status" value="1"/>
</dbReference>
<evidence type="ECO:0000256" key="8">
    <source>
        <dbReference type="SAM" id="SignalP"/>
    </source>
</evidence>
<proteinExistence type="inferred from homology"/>
<dbReference type="InterPro" id="IPR003760">
    <property type="entry name" value="PnrA-like"/>
</dbReference>
<comment type="similarity">
    <text evidence="2">Belongs to the BMP lipoprotein family.</text>
</comment>
<evidence type="ECO:0000313" key="11">
    <source>
        <dbReference type="Proteomes" id="UP000642571"/>
    </source>
</evidence>
<feature type="region of interest" description="Disordered" evidence="7">
    <location>
        <begin position="27"/>
        <end position="65"/>
    </location>
</feature>
<dbReference type="RefSeq" id="WP_188649841.1">
    <property type="nucleotide sequence ID" value="NZ_BMIN01000001.1"/>
</dbReference>
<dbReference type="Gene3D" id="3.40.50.2300">
    <property type="match status" value="2"/>
</dbReference>
<feature type="chain" id="PRO_5047517670" evidence="8">
    <location>
        <begin position="23"/>
        <end position="385"/>
    </location>
</feature>
<evidence type="ECO:0000256" key="5">
    <source>
        <dbReference type="ARBA" id="ARBA00023136"/>
    </source>
</evidence>
<evidence type="ECO:0000256" key="2">
    <source>
        <dbReference type="ARBA" id="ARBA00008610"/>
    </source>
</evidence>
<reference evidence="11" key="1">
    <citation type="journal article" date="2019" name="Int. J. Syst. Evol. Microbiol.">
        <title>The Global Catalogue of Microorganisms (GCM) 10K type strain sequencing project: providing services to taxonomists for standard genome sequencing and annotation.</title>
        <authorList>
            <consortium name="The Broad Institute Genomics Platform"/>
            <consortium name="The Broad Institute Genome Sequencing Center for Infectious Disease"/>
            <person name="Wu L."/>
            <person name="Ma J."/>
        </authorList>
    </citation>
    <scope>NUCLEOTIDE SEQUENCE [LARGE SCALE GENOMIC DNA]</scope>
    <source>
        <strain evidence="11">CGMCC 1.15353</strain>
    </source>
</reference>
<organism evidence="10 11">
    <name type="scientific">Pontibacillus salipaludis</name>
    <dbReference type="NCBI Taxonomy" id="1697394"/>
    <lineage>
        <taxon>Bacteria</taxon>
        <taxon>Bacillati</taxon>
        <taxon>Bacillota</taxon>
        <taxon>Bacilli</taxon>
        <taxon>Bacillales</taxon>
        <taxon>Bacillaceae</taxon>
        <taxon>Pontibacillus</taxon>
    </lineage>
</organism>
<keyword evidence="6 10" id="KW-0449">Lipoprotein</keyword>
<feature type="domain" description="ABC transporter substrate-binding protein PnrA-like" evidence="9">
    <location>
        <begin position="66"/>
        <end position="373"/>
    </location>
</feature>
<feature type="compositionally biased region" description="Low complexity" evidence="7">
    <location>
        <begin position="55"/>
        <end position="64"/>
    </location>
</feature>
<keyword evidence="4 8" id="KW-0732">Signal</keyword>
<evidence type="ECO:0000256" key="4">
    <source>
        <dbReference type="ARBA" id="ARBA00022729"/>
    </source>
</evidence>
<evidence type="ECO:0000256" key="1">
    <source>
        <dbReference type="ARBA" id="ARBA00004193"/>
    </source>
</evidence>
<dbReference type="Pfam" id="PF02608">
    <property type="entry name" value="Bmp"/>
    <property type="match status" value="1"/>
</dbReference>
<accession>A0ABQ1PHM9</accession>
<dbReference type="PANTHER" id="PTHR34296">
    <property type="entry name" value="TRANSCRIPTIONAL ACTIVATOR PROTEIN MED"/>
    <property type="match status" value="1"/>
</dbReference>
<dbReference type="SUPFAM" id="SSF53822">
    <property type="entry name" value="Periplasmic binding protein-like I"/>
    <property type="match status" value="1"/>
</dbReference>
<evidence type="ECO:0000259" key="9">
    <source>
        <dbReference type="Pfam" id="PF02608"/>
    </source>
</evidence>
<name>A0ABQ1PHM9_9BACI</name>
<dbReference type="PROSITE" id="PS51257">
    <property type="entry name" value="PROKAR_LIPOPROTEIN"/>
    <property type="match status" value="1"/>
</dbReference>
<feature type="signal peptide" evidence="8">
    <location>
        <begin position="1"/>
        <end position="22"/>
    </location>
</feature>
<dbReference type="PANTHER" id="PTHR34296:SF2">
    <property type="entry name" value="ABC TRANSPORTER GUANOSINE-BINDING PROTEIN NUPN"/>
    <property type="match status" value="1"/>
</dbReference>
<comment type="caution">
    <text evidence="10">The sequence shown here is derived from an EMBL/GenBank/DDBJ whole genome shotgun (WGS) entry which is preliminary data.</text>
</comment>
<keyword evidence="5" id="KW-0472">Membrane</keyword>
<gene>
    <name evidence="10" type="primary">yufN</name>
    <name evidence="10" type="ORF">GCM10011389_00690</name>
</gene>
<comment type="subcellular location">
    <subcellularLocation>
        <location evidence="1">Cell membrane</location>
        <topology evidence="1">Lipid-anchor</topology>
    </subcellularLocation>
</comment>
<evidence type="ECO:0000256" key="7">
    <source>
        <dbReference type="SAM" id="MobiDB-lite"/>
    </source>
</evidence>
<keyword evidence="3" id="KW-1003">Cell membrane</keyword>
<evidence type="ECO:0000256" key="3">
    <source>
        <dbReference type="ARBA" id="ARBA00022475"/>
    </source>
</evidence>
<sequence length="385" mass="41418">MNLKQSRILLLALLLALGMVLAACGSSDDASTDSDSGSDNEDTEETDTSSDDGSSEGTSSNNSDFSVAMVTDVGGVDDKSFNQSAWEGLKQFGDDNGYEEGKGYTYLQSNEATDYAPNLNRLVQQGYNLIYGIGYKLHDDIENVAKQNPDTHFSIVDDVVEQPNVASITFKEHQGSFLVGVAAAKKTQTDKIGFVGGVDGFLINKFEAGFVAGAKSVNPDIEVEVQYAGGFDQPAKGKSIASNMYNSGIDIIYHASGGTGVGVFNQAKDIKQSNPDENVWVIGVDRDQYEEGQVGDNNVTFTSMIKRVDIAVADVAEQAMNGEFPGGEQIAYGLSDDAVSVAETNEEAYTDEIKEAVKEWKDKITSGEVEVPQDRDELETYVNNL</sequence>
<dbReference type="InterPro" id="IPR050957">
    <property type="entry name" value="BMP_lipoprotein"/>
</dbReference>
<feature type="compositionally biased region" description="Acidic residues" evidence="7">
    <location>
        <begin position="30"/>
        <end position="54"/>
    </location>
</feature>
<evidence type="ECO:0000256" key="6">
    <source>
        <dbReference type="ARBA" id="ARBA00023288"/>
    </source>
</evidence>
<keyword evidence="11" id="KW-1185">Reference proteome</keyword>
<dbReference type="EMBL" id="BMIN01000001">
    <property type="protein sequence ID" value="GGC97414.1"/>
    <property type="molecule type" value="Genomic_DNA"/>
</dbReference>
<dbReference type="InterPro" id="IPR028082">
    <property type="entry name" value="Peripla_BP_I"/>
</dbReference>
<evidence type="ECO:0000313" key="10">
    <source>
        <dbReference type="EMBL" id="GGC97414.1"/>
    </source>
</evidence>
<protein>
    <submittedName>
        <fullName evidence="10">Lipoprotein YufN</fullName>
    </submittedName>
</protein>